<dbReference type="AlphaFoldDB" id="A0A5B7J2V6"/>
<name>A0A5B7J2V6_PORTR</name>
<evidence type="ECO:0000313" key="1">
    <source>
        <dbReference type="EMBL" id="MPC86814.1"/>
    </source>
</evidence>
<comment type="caution">
    <text evidence="1">The sequence shown here is derived from an EMBL/GenBank/DDBJ whole genome shotgun (WGS) entry which is preliminary data.</text>
</comment>
<reference evidence="1 2" key="1">
    <citation type="submission" date="2019-05" db="EMBL/GenBank/DDBJ databases">
        <title>Another draft genome of Portunus trituberculatus and its Hox gene families provides insights of decapod evolution.</title>
        <authorList>
            <person name="Jeong J.-H."/>
            <person name="Song I."/>
            <person name="Kim S."/>
            <person name="Choi T."/>
            <person name="Kim D."/>
            <person name="Ryu S."/>
            <person name="Kim W."/>
        </authorList>
    </citation>
    <scope>NUCLEOTIDE SEQUENCE [LARGE SCALE GENOMIC DNA]</scope>
    <source>
        <tissue evidence="1">Muscle</tissue>
    </source>
</reference>
<keyword evidence="2" id="KW-1185">Reference proteome</keyword>
<gene>
    <name evidence="1" type="ORF">E2C01_081650</name>
</gene>
<dbReference type="Proteomes" id="UP000324222">
    <property type="component" value="Unassembled WGS sequence"/>
</dbReference>
<dbReference type="EMBL" id="VSRR010072585">
    <property type="protein sequence ID" value="MPC86814.1"/>
    <property type="molecule type" value="Genomic_DNA"/>
</dbReference>
<evidence type="ECO:0000313" key="2">
    <source>
        <dbReference type="Proteomes" id="UP000324222"/>
    </source>
</evidence>
<protein>
    <submittedName>
        <fullName evidence="1">Uncharacterized protein</fullName>
    </submittedName>
</protein>
<accession>A0A5B7J2V6</accession>
<proteinExistence type="predicted"/>
<organism evidence="1 2">
    <name type="scientific">Portunus trituberculatus</name>
    <name type="common">Swimming crab</name>
    <name type="synonym">Neptunus trituberculatus</name>
    <dbReference type="NCBI Taxonomy" id="210409"/>
    <lineage>
        <taxon>Eukaryota</taxon>
        <taxon>Metazoa</taxon>
        <taxon>Ecdysozoa</taxon>
        <taxon>Arthropoda</taxon>
        <taxon>Crustacea</taxon>
        <taxon>Multicrustacea</taxon>
        <taxon>Malacostraca</taxon>
        <taxon>Eumalacostraca</taxon>
        <taxon>Eucarida</taxon>
        <taxon>Decapoda</taxon>
        <taxon>Pleocyemata</taxon>
        <taxon>Brachyura</taxon>
        <taxon>Eubrachyura</taxon>
        <taxon>Portunoidea</taxon>
        <taxon>Portunidae</taxon>
        <taxon>Portuninae</taxon>
        <taxon>Portunus</taxon>
    </lineage>
</organism>
<sequence>MVLKGVSHFDIITVRSFSVTPLSSLWFSPGGAGGVAGDLPLAGGGAGGMAEMTLAKSSNGGSLMGSLSSIPSIVVSSSPAISSSSSSSAVEKKTSEKIFGIKLHLRPFQTFPPLPLNSCLSLIPFPFLLPEHAFPAPATPTSILLFCPFKHPCLLVL</sequence>